<proteinExistence type="predicted"/>
<accession>A0A6N4V4M8</accession>
<dbReference type="AlphaFoldDB" id="A0A6N4V4M8"/>
<dbReference type="Pfam" id="PF09994">
    <property type="entry name" value="T6SS_Tle1-like_cat"/>
    <property type="match status" value="1"/>
</dbReference>
<reference evidence="2 3" key="1">
    <citation type="journal article" date="2019" name="Emerg. Microbes Infect.">
        <title>Comprehensive subspecies identification of 175 nontuberculous mycobacteria species based on 7547 genomic profiles.</title>
        <authorList>
            <person name="Matsumoto Y."/>
            <person name="Kinjo T."/>
            <person name="Motooka D."/>
            <person name="Nabeya D."/>
            <person name="Jung N."/>
            <person name="Uechi K."/>
            <person name="Horii T."/>
            <person name="Iida T."/>
            <person name="Fujita J."/>
            <person name="Nakamura S."/>
        </authorList>
    </citation>
    <scope>NUCLEOTIDE SEQUENCE [LARGE SCALE GENOMIC DNA]</scope>
    <source>
        <strain evidence="2 3">JCM 12603</strain>
    </source>
</reference>
<dbReference type="EMBL" id="AP022570">
    <property type="protein sequence ID" value="BBX50476.1"/>
    <property type="molecule type" value="Genomic_DNA"/>
</dbReference>
<sequence>MKNIALCFDRVRDRRGPGASSGAATNAAALTELLVADDRQMVWWCPSPTDAHRFTSRRTRLDSARASVAAAYTVLVERWSPGDRLFLFGSGRGAACAQALARLVGAVGVLRAAELTGWTTAEFRQYVLATYAVPRTPREPSDWQRVRELAGQISGGDDVAVEVAYLGLWDSTPIPGEARARASEPLPTVRGARHARAIDGSAQGLTPTVSPDSPDIEEVWFRGAHCDVAGGPHAFAALAELSLDWVLDGAVRAGAVIDPSVRAHGAPAPDLADAAPAHLRPLPGARVPAGASVHASVQTYLRAHPSYWRRLPAHFVWADPEWAARAERLADPVEVRGPQLVGSG</sequence>
<dbReference type="Proteomes" id="UP000466785">
    <property type="component" value="Chromosome"/>
</dbReference>
<protein>
    <recommendedName>
        <fullName evidence="1">T6SS Phospholipase effector Tle1-like catalytic domain-containing protein</fullName>
    </recommendedName>
</protein>
<evidence type="ECO:0000313" key="2">
    <source>
        <dbReference type="EMBL" id="BBX50476.1"/>
    </source>
</evidence>
<dbReference type="PANTHER" id="PTHR33840:SF1">
    <property type="entry name" value="TLE1 PHOSPHOLIPASE DOMAIN-CONTAINING PROTEIN"/>
    <property type="match status" value="1"/>
</dbReference>
<evidence type="ECO:0000313" key="3">
    <source>
        <dbReference type="Proteomes" id="UP000466785"/>
    </source>
</evidence>
<evidence type="ECO:0000259" key="1">
    <source>
        <dbReference type="Pfam" id="PF09994"/>
    </source>
</evidence>
<keyword evidence="3" id="KW-1185">Reference proteome</keyword>
<feature type="domain" description="T6SS Phospholipase effector Tle1-like catalytic" evidence="1">
    <location>
        <begin position="2"/>
        <end position="248"/>
    </location>
</feature>
<name>A0A6N4V4M8_9MYCO</name>
<dbReference type="KEGG" id="mpof:MPOR_15020"/>
<dbReference type="PANTHER" id="PTHR33840">
    <property type="match status" value="1"/>
</dbReference>
<dbReference type="InterPro" id="IPR018712">
    <property type="entry name" value="Tle1-like_cat"/>
</dbReference>
<dbReference type="RefSeq" id="WP_163673141.1">
    <property type="nucleotide sequence ID" value="NZ_AP022570.1"/>
</dbReference>
<gene>
    <name evidence="2" type="ORF">MPOR_15020</name>
</gene>
<organism evidence="2 3">
    <name type="scientific">Mycolicibacterium poriferae</name>
    <dbReference type="NCBI Taxonomy" id="39694"/>
    <lineage>
        <taxon>Bacteria</taxon>
        <taxon>Bacillati</taxon>
        <taxon>Actinomycetota</taxon>
        <taxon>Actinomycetes</taxon>
        <taxon>Mycobacteriales</taxon>
        <taxon>Mycobacteriaceae</taxon>
        <taxon>Mycolicibacterium</taxon>
    </lineage>
</organism>